<accession>Q01PU2</accession>
<dbReference type="InterPro" id="IPR006674">
    <property type="entry name" value="HD_domain"/>
</dbReference>
<dbReference type="Pfam" id="PF01966">
    <property type="entry name" value="HD"/>
    <property type="match status" value="1"/>
</dbReference>
<dbReference type="CDD" id="cd04492">
    <property type="entry name" value="YhaM_OBF_like"/>
    <property type="match status" value="1"/>
</dbReference>
<dbReference type="SUPFAM" id="SSF109604">
    <property type="entry name" value="HD-domain/PDEase-like"/>
    <property type="match status" value="1"/>
</dbReference>
<dbReference type="SUPFAM" id="SSF50249">
    <property type="entry name" value="Nucleic acid-binding proteins"/>
    <property type="match status" value="1"/>
</dbReference>
<sequence length="370" mass="41748">MKSPYVNQLEPNRVIQTSFLVHSKEIRQKKGGELYLSLLLADRTGELDAKMWDNVADVLDAFERDDFVQVKGIIQVFHNRPQMTIHKMRRMDESEIEVTDYFPASKRDPEEMWRELRAIVAGLADPHLKGLLDAMLDDDDIARRYRRAPAAKQIHHAFLGGLLEHVLSVCGLAKAAAAHYPNIDHDLLITGAVLHDIGKIYELNYERGFSYSNEGQLIGHMSIAMRMVSDKLRNLPDFPPLVRTLVEHMILSHHGKLEFGSPKVPQFPEALLLHYLDDMDSKMECMRALVENDRQIDGCFTTYHSALERSALKKDRYLHPAAVEAKPAVPVPAPRPPAVEQPAFAAAKGGNSLLAEKLMQAGLVRPKQEN</sequence>
<feature type="domain" description="HD/PDEase" evidence="2">
    <location>
        <begin position="158"/>
        <end position="291"/>
    </location>
</feature>
<proteinExistence type="predicted"/>
<dbReference type="eggNOG" id="COG3481">
    <property type="taxonomic scope" value="Bacteria"/>
</dbReference>
<dbReference type="InParanoid" id="Q01PU2"/>
<organism evidence="3">
    <name type="scientific">Solibacter usitatus (strain Ellin6076)</name>
    <dbReference type="NCBI Taxonomy" id="234267"/>
    <lineage>
        <taxon>Bacteria</taxon>
        <taxon>Pseudomonadati</taxon>
        <taxon>Acidobacteriota</taxon>
        <taxon>Terriglobia</taxon>
        <taxon>Bryobacterales</taxon>
        <taxon>Solibacteraceae</taxon>
        <taxon>Candidatus Solibacter</taxon>
    </lineage>
</organism>
<dbReference type="InterPro" id="IPR004365">
    <property type="entry name" value="NA-bd_OB_tRNA"/>
</dbReference>
<dbReference type="GO" id="GO:0003676">
    <property type="term" value="F:nucleic acid binding"/>
    <property type="evidence" value="ECO:0007669"/>
    <property type="project" value="InterPro"/>
</dbReference>
<dbReference type="NCBIfam" id="TIGR00277">
    <property type="entry name" value="HDIG"/>
    <property type="match status" value="1"/>
</dbReference>
<dbReference type="InterPro" id="IPR012340">
    <property type="entry name" value="NA-bd_OB-fold"/>
</dbReference>
<dbReference type="HOGENOM" id="CLU_056349_2_0_0"/>
<dbReference type="OrthoDB" id="9778453at2"/>
<reference evidence="3" key="1">
    <citation type="submission" date="2006-10" db="EMBL/GenBank/DDBJ databases">
        <title>Complete sequence of Solibacter usitatus Ellin6076.</title>
        <authorList>
            <consortium name="US DOE Joint Genome Institute"/>
            <person name="Copeland A."/>
            <person name="Lucas S."/>
            <person name="Lapidus A."/>
            <person name="Barry K."/>
            <person name="Detter J.C."/>
            <person name="Glavina del Rio T."/>
            <person name="Hammon N."/>
            <person name="Israni S."/>
            <person name="Dalin E."/>
            <person name="Tice H."/>
            <person name="Pitluck S."/>
            <person name="Thompson L.S."/>
            <person name="Brettin T."/>
            <person name="Bruce D."/>
            <person name="Han C."/>
            <person name="Tapia R."/>
            <person name="Gilna P."/>
            <person name="Schmutz J."/>
            <person name="Larimer F."/>
            <person name="Land M."/>
            <person name="Hauser L."/>
            <person name="Kyrpides N."/>
            <person name="Mikhailova N."/>
            <person name="Janssen P.H."/>
            <person name="Kuske C.R."/>
            <person name="Richardson P."/>
        </authorList>
    </citation>
    <scope>NUCLEOTIDE SEQUENCE</scope>
    <source>
        <strain evidence="3">Ellin6076</strain>
    </source>
</reference>
<dbReference type="AlphaFoldDB" id="Q01PU2"/>
<dbReference type="PANTHER" id="PTHR37294:SF1">
    <property type="entry name" value="3'-5' EXORIBONUCLEASE YHAM"/>
    <property type="match status" value="1"/>
</dbReference>
<dbReference type="GO" id="GO:0031125">
    <property type="term" value="P:rRNA 3'-end processing"/>
    <property type="evidence" value="ECO:0007669"/>
    <property type="project" value="TreeGrafter"/>
</dbReference>
<dbReference type="InterPro" id="IPR050798">
    <property type="entry name" value="YhaM_exoribonuc/phosphodiest"/>
</dbReference>
<dbReference type="PANTHER" id="PTHR37294">
    <property type="entry name" value="3'-5' EXORIBONUCLEASE YHAM"/>
    <property type="match status" value="1"/>
</dbReference>
<dbReference type="Gene3D" id="2.40.50.140">
    <property type="entry name" value="Nucleic acid-binding proteins"/>
    <property type="match status" value="1"/>
</dbReference>
<evidence type="ECO:0000259" key="2">
    <source>
        <dbReference type="SMART" id="SM00471"/>
    </source>
</evidence>
<dbReference type="InterPro" id="IPR003607">
    <property type="entry name" value="HD/PDEase_dom"/>
</dbReference>
<name>Q01PU2_SOLUE</name>
<dbReference type="Pfam" id="PF01336">
    <property type="entry name" value="tRNA_anti-codon"/>
    <property type="match status" value="1"/>
</dbReference>
<dbReference type="InterPro" id="IPR006675">
    <property type="entry name" value="HDIG_dom"/>
</dbReference>
<dbReference type="GO" id="GO:0016787">
    <property type="term" value="F:hydrolase activity"/>
    <property type="evidence" value="ECO:0007669"/>
    <property type="project" value="UniProtKB-KW"/>
</dbReference>
<gene>
    <name evidence="3" type="ordered locus">Acid_7419</name>
</gene>
<dbReference type="Gene3D" id="1.10.3210.10">
    <property type="entry name" value="Hypothetical protein af1432"/>
    <property type="match status" value="1"/>
</dbReference>
<dbReference type="KEGG" id="sus:Acid_7419"/>
<keyword evidence="1 3" id="KW-0378">Hydrolase</keyword>
<dbReference type="STRING" id="234267.Acid_7419"/>
<dbReference type="CDD" id="cd00077">
    <property type="entry name" value="HDc"/>
    <property type="match status" value="1"/>
</dbReference>
<dbReference type="SMART" id="SM00471">
    <property type="entry name" value="HDc"/>
    <property type="match status" value="1"/>
</dbReference>
<evidence type="ECO:0000256" key="1">
    <source>
        <dbReference type="ARBA" id="ARBA00022801"/>
    </source>
</evidence>
<evidence type="ECO:0000313" key="3">
    <source>
        <dbReference type="EMBL" id="ABJ88328.1"/>
    </source>
</evidence>
<dbReference type="EMBL" id="CP000473">
    <property type="protein sequence ID" value="ABJ88328.1"/>
    <property type="molecule type" value="Genomic_DNA"/>
</dbReference>
<protein>
    <submittedName>
        <fullName evidence="3">Metal dependent phosphohydrolase</fullName>
    </submittedName>
</protein>